<name>A0A2B7WYM7_9EURO</name>
<gene>
    <name evidence="2" type="ORF">AJ79_07833</name>
</gene>
<evidence type="ECO:0000313" key="3">
    <source>
        <dbReference type="Proteomes" id="UP000223968"/>
    </source>
</evidence>
<protein>
    <submittedName>
        <fullName evidence="2">Uncharacterized protein</fullName>
    </submittedName>
</protein>
<evidence type="ECO:0000313" key="2">
    <source>
        <dbReference type="EMBL" id="PGH01785.1"/>
    </source>
</evidence>
<proteinExistence type="predicted"/>
<feature type="compositionally biased region" description="Low complexity" evidence="1">
    <location>
        <begin position="22"/>
        <end position="32"/>
    </location>
</feature>
<keyword evidence="3" id="KW-1185">Reference proteome</keyword>
<feature type="region of interest" description="Disordered" evidence="1">
    <location>
        <begin position="22"/>
        <end position="48"/>
    </location>
</feature>
<organism evidence="2 3">
    <name type="scientific">Helicocarpus griseus UAMH5409</name>
    <dbReference type="NCBI Taxonomy" id="1447875"/>
    <lineage>
        <taxon>Eukaryota</taxon>
        <taxon>Fungi</taxon>
        <taxon>Dikarya</taxon>
        <taxon>Ascomycota</taxon>
        <taxon>Pezizomycotina</taxon>
        <taxon>Eurotiomycetes</taxon>
        <taxon>Eurotiomycetidae</taxon>
        <taxon>Onygenales</taxon>
        <taxon>Ajellomycetaceae</taxon>
        <taxon>Helicocarpus</taxon>
    </lineage>
</organism>
<accession>A0A2B7WYM7</accession>
<comment type="caution">
    <text evidence="2">The sequence shown here is derived from an EMBL/GenBank/DDBJ whole genome shotgun (WGS) entry which is preliminary data.</text>
</comment>
<dbReference type="Proteomes" id="UP000223968">
    <property type="component" value="Unassembled WGS sequence"/>
</dbReference>
<dbReference type="EMBL" id="PDNB01000167">
    <property type="protein sequence ID" value="PGH01785.1"/>
    <property type="molecule type" value="Genomic_DNA"/>
</dbReference>
<dbReference type="AlphaFoldDB" id="A0A2B7WYM7"/>
<reference evidence="2 3" key="1">
    <citation type="submission" date="2017-10" db="EMBL/GenBank/DDBJ databases">
        <title>Comparative genomics in systemic dimorphic fungi from Ajellomycetaceae.</title>
        <authorList>
            <person name="Munoz J.F."/>
            <person name="Mcewen J.G."/>
            <person name="Clay O.K."/>
            <person name="Cuomo C.A."/>
        </authorList>
    </citation>
    <scope>NUCLEOTIDE SEQUENCE [LARGE SCALE GENOMIC DNA]</scope>
    <source>
        <strain evidence="2 3">UAMH5409</strain>
    </source>
</reference>
<evidence type="ECO:0000256" key="1">
    <source>
        <dbReference type="SAM" id="MobiDB-lite"/>
    </source>
</evidence>
<sequence length="286" mass="32561">MSSPPLPSPGNSWEVAYAGPESSVTSLTLTSTRELKRPRRNQGYSEDSTDDIPIQARYFQVGSPKLFDLGAIWEVVPQSSPLGQEWTGTIQPRVKEILENHNIKLETILLIYYPVENSAEAFHDLTTLIYAVAIESEQEWIPAVKDIRNYYLSIDRPEIGIEIRDDRSHEKMNCYPLTSSEPVVPIWRNIEHQVIDTLRLQDWLSLSLMRRGTKSGPKPISVVLTISQTSTMDWVEIREDLVRILEGHKLNYVAVEILKGERVLEVERTSEIETLSESMGSNVRCP</sequence>
<dbReference type="OrthoDB" id="5424209at2759"/>
<dbReference type="STRING" id="1447875.A0A2B7WYM7"/>